<dbReference type="AlphaFoldDB" id="A0A9J6QRJ5"/>
<reference evidence="2" key="1">
    <citation type="submission" date="2022-09" db="EMBL/GenBank/DDBJ databases">
        <title>Culturomic study of gut microbiota in children with autism spectrum disorder.</title>
        <authorList>
            <person name="Efimov B.A."/>
            <person name="Chaplin A.V."/>
            <person name="Sokolova S.R."/>
            <person name="Pikina A.P."/>
            <person name="Korzhanova M."/>
            <person name="Belova V."/>
            <person name="Korostin D."/>
        </authorList>
    </citation>
    <scope>NUCLEOTIDE SEQUENCE</scope>
    <source>
        <strain evidence="2">ASD5510</strain>
    </source>
</reference>
<dbReference type="InterPro" id="IPR000182">
    <property type="entry name" value="GNAT_dom"/>
</dbReference>
<keyword evidence="2" id="KW-0808">Transferase</keyword>
<evidence type="ECO:0000313" key="3">
    <source>
        <dbReference type="Proteomes" id="UP001065549"/>
    </source>
</evidence>
<dbReference type="CDD" id="cd04301">
    <property type="entry name" value="NAT_SF"/>
    <property type="match status" value="1"/>
</dbReference>
<keyword evidence="3" id="KW-1185">Reference proteome</keyword>
<evidence type="ECO:0000313" key="2">
    <source>
        <dbReference type="EMBL" id="MCU7378690.1"/>
    </source>
</evidence>
<dbReference type="InterPro" id="IPR016181">
    <property type="entry name" value="Acyl_CoA_acyltransferase"/>
</dbReference>
<feature type="domain" description="N-acetyltransferase" evidence="1">
    <location>
        <begin position="120"/>
        <end position="247"/>
    </location>
</feature>
<dbReference type="Pfam" id="PF00583">
    <property type="entry name" value="Acetyltransf_1"/>
    <property type="match status" value="1"/>
</dbReference>
<sequence>MDYIGQDYGQCLYLYIDLLKYGFENENINVWWQKQDEKTTALVLQYYTGTHVFSRQGKYDAAEIAFLLKEIDPSMICGMKMTLSQLEPFFENYELELGLVGKLTNLKTYHTQGCYKANEEEIRELAQVLSEDEALGKPYGFELLYKQLLERYREGFGRNYINRDEGRIVATASTYAEQRGVAVISGVFVEPKFRGKGLSKNVLSAICADLIEEGIEVFSYYYIESATRMHQAVGFEPIGDWAKLVRI</sequence>
<organism evidence="2 3">
    <name type="scientific">Hominibacterium faecale</name>
    <dbReference type="NCBI Taxonomy" id="2839743"/>
    <lineage>
        <taxon>Bacteria</taxon>
        <taxon>Bacillati</taxon>
        <taxon>Bacillota</taxon>
        <taxon>Clostridia</taxon>
        <taxon>Peptostreptococcales</taxon>
        <taxon>Anaerovoracaceae</taxon>
        <taxon>Hominibacterium</taxon>
    </lineage>
</organism>
<dbReference type="SUPFAM" id="SSF55729">
    <property type="entry name" value="Acyl-CoA N-acyltransferases (Nat)"/>
    <property type="match status" value="1"/>
</dbReference>
<keyword evidence="2" id="KW-0012">Acyltransferase</keyword>
<accession>A0A9J6QRJ5</accession>
<dbReference type="Proteomes" id="UP001065549">
    <property type="component" value="Unassembled WGS sequence"/>
</dbReference>
<dbReference type="EC" id="2.3.1.-" evidence="2"/>
<gene>
    <name evidence="2" type="ORF">OBO34_10020</name>
</gene>
<evidence type="ECO:0000259" key="1">
    <source>
        <dbReference type="PROSITE" id="PS51186"/>
    </source>
</evidence>
<dbReference type="PROSITE" id="PS51186">
    <property type="entry name" value="GNAT"/>
    <property type="match status" value="1"/>
</dbReference>
<dbReference type="GO" id="GO:0016747">
    <property type="term" value="F:acyltransferase activity, transferring groups other than amino-acyl groups"/>
    <property type="evidence" value="ECO:0007669"/>
    <property type="project" value="InterPro"/>
</dbReference>
<proteinExistence type="predicted"/>
<dbReference type="Gene3D" id="3.40.630.30">
    <property type="match status" value="1"/>
</dbReference>
<name>A0A9J6QRJ5_9FIRM</name>
<comment type="caution">
    <text evidence="2">The sequence shown here is derived from an EMBL/GenBank/DDBJ whole genome shotgun (WGS) entry which is preliminary data.</text>
</comment>
<dbReference type="EMBL" id="JAOSHN010000004">
    <property type="protein sequence ID" value="MCU7378690.1"/>
    <property type="molecule type" value="Genomic_DNA"/>
</dbReference>
<dbReference type="RefSeq" id="WP_269478494.1">
    <property type="nucleotide sequence ID" value="NZ_JAOSHN010000004.1"/>
</dbReference>
<protein>
    <submittedName>
        <fullName evidence="2">GNAT family N-acetyltransferase</fullName>
        <ecNumber evidence="2">2.3.1.-</ecNumber>
    </submittedName>
</protein>